<feature type="transmembrane region" description="Helical" evidence="2">
    <location>
        <begin position="27"/>
        <end position="49"/>
    </location>
</feature>
<accession>A0ABW1IA18</accession>
<dbReference type="RefSeq" id="WP_379566725.1">
    <property type="nucleotide sequence ID" value="NZ_JBHSQK010000035.1"/>
</dbReference>
<evidence type="ECO:0000256" key="1">
    <source>
        <dbReference type="SAM" id="MobiDB-lite"/>
    </source>
</evidence>
<feature type="region of interest" description="Disordered" evidence="1">
    <location>
        <begin position="1"/>
        <end position="20"/>
    </location>
</feature>
<comment type="caution">
    <text evidence="3">The sequence shown here is derived from an EMBL/GenBank/DDBJ whole genome shotgun (WGS) entry which is preliminary data.</text>
</comment>
<evidence type="ECO:0008006" key="5">
    <source>
        <dbReference type="Google" id="ProtNLM"/>
    </source>
</evidence>
<organism evidence="3 4">
    <name type="scientific">Pseudonocardia lutea</name>
    <dbReference type="NCBI Taxonomy" id="2172015"/>
    <lineage>
        <taxon>Bacteria</taxon>
        <taxon>Bacillati</taxon>
        <taxon>Actinomycetota</taxon>
        <taxon>Actinomycetes</taxon>
        <taxon>Pseudonocardiales</taxon>
        <taxon>Pseudonocardiaceae</taxon>
        <taxon>Pseudonocardia</taxon>
    </lineage>
</organism>
<feature type="compositionally biased region" description="Polar residues" evidence="1">
    <location>
        <begin position="1"/>
        <end position="10"/>
    </location>
</feature>
<gene>
    <name evidence="3" type="ORF">ACFQH9_15140</name>
</gene>
<feature type="transmembrane region" description="Helical" evidence="2">
    <location>
        <begin position="61"/>
        <end position="79"/>
    </location>
</feature>
<keyword evidence="2" id="KW-0812">Transmembrane</keyword>
<evidence type="ECO:0000313" key="4">
    <source>
        <dbReference type="Proteomes" id="UP001596119"/>
    </source>
</evidence>
<evidence type="ECO:0000256" key="2">
    <source>
        <dbReference type="SAM" id="Phobius"/>
    </source>
</evidence>
<reference evidence="4" key="1">
    <citation type="journal article" date="2019" name="Int. J. Syst. Evol. Microbiol.">
        <title>The Global Catalogue of Microorganisms (GCM) 10K type strain sequencing project: providing services to taxonomists for standard genome sequencing and annotation.</title>
        <authorList>
            <consortium name="The Broad Institute Genomics Platform"/>
            <consortium name="The Broad Institute Genome Sequencing Center for Infectious Disease"/>
            <person name="Wu L."/>
            <person name="Ma J."/>
        </authorList>
    </citation>
    <scope>NUCLEOTIDE SEQUENCE [LARGE SCALE GENOMIC DNA]</scope>
    <source>
        <strain evidence="4">CGMCC 4.7397</strain>
    </source>
</reference>
<feature type="transmembrane region" description="Helical" evidence="2">
    <location>
        <begin position="109"/>
        <end position="127"/>
    </location>
</feature>
<keyword evidence="2" id="KW-0472">Membrane</keyword>
<evidence type="ECO:0000313" key="3">
    <source>
        <dbReference type="EMBL" id="MFC5949608.1"/>
    </source>
</evidence>
<protein>
    <recommendedName>
        <fullName evidence="5">Integral membrane protein</fullName>
    </recommendedName>
</protein>
<name>A0ABW1IA18_9PSEU</name>
<sequence length="145" mass="15001">MTSGSSQQPSGEAGRPARNAPPVQVRAAAAVVALEGLVGLGAAVVFWVASEGGLGDRIGESSYFVLLGAALLLLAVLLWRGRAGARTPSIVAQLLLVPFVYSQLAEGRLVIGVVALLLVVGTFLLLVGEPARRWSLGADERSRSE</sequence>
<proteinExistence type="predicted"/>
<dbReference type="EMBL" id="JBHSQK010000035">
    <property type="protein sequence ID" value="MFC5949608.1"/>
    <property type="molecule type" value="Genomic_DNA"/>
</dbReference>
<keyword evidence="2" id="KW-1133">Transmembrane helix</keyword>
<dbReference type="Proteomes" id="UP001596119">
    <property type="component" value="Unassembled WGS sequence"/>
</dbReference>
<keyword evidence="4" id="KW-1185">Reference proteome</keyword>